<dbReference type="CDD" id="cd06222">
    <property type="entry name" value="RNase_H_like"/>
    <property type="match status" value="1"/>
</dbReference>
<dbReference type="Proteomes" id="UP000327157">
    <property type="component" value="Chromosome 3"/>
</dbReference>
<evidence type="ECO:0000259" key="1">
    <source>
        <dbReference type="Pfam" id="PF13456"/>
    </source>
</evidence>
<dbReference type="GO" id="GO:0004523">
    <property type="term" value="F:RNA-DNA hybrid ribonuclease activity"/>
    <property type="evidence" value="ECO:0007669"/>
    <property type="project" value="InterPro"/>
</dbReference>
<dbReference type="InterPro" id="IPR026960">
    <property type="entry name" value="RVT-Znf"/>
</dbReference>
<name>A0A5N5GI61_9ROSA</name>
<sequence length="388" mass="43542">MLTHSKAGIYKPKVYVATKHPLPLYIDDVPTTYLQASKHAHWRSAMQDEFNALQSMGTLTLVPPSSSQNVVGCKWVFRVKKKPNGNVERFKACLVAKGYHQQEGIDFQETSILRSFFGAPTASRRVFEECLQIALDSGALASLTASSSSNTGVAYRDLWQAIWRAQVPPKVKVCGWRICSDILPTRVNLGKKGVRIDASYPRCDALWETKIRDWRMQFFSSYVVCCSSWAEWGGLWFRHGEGMETIGQIERRWGCEVGEGVGGAGAVIRGVNGEFMVAGSWRSQGCCSIKQVELLAIREGIRLVLRFGLLRRLVRVTLLTSNLGFIVSYIQVLLSELVESTVSYVPRECNSVAHCLAMSSLFEGTSVHWFKEPPDVIRELLDHDMYPH</sequence>
<dbReference type="OrthoDB" id="1000646at2759"/>
<accession>A0A5N5GI61</accession>
<reference evidence="3 4" key="1">
    <citation type="submission" date="2019-09" db="EMBL/GenBank/DDBJ databases">
        <authorList>
            <person name="Ou C."/>
        </authorList>
    </citation>
    <scope>NUCLEOTIDE SEQUENCE [LARGE SCALE GENOMIC DNA]</scope>
    <source>
        <strain evidence="3">S2</strain>
        <tissue evidence="3">Leaf</tissue>
    </source>
</reference>
<dbReference type="EMBL" id="SMOL01000402">
    <property type="protein sequence ID" value="KAB2615058.1"/>
    <property type="molecule type" value="Genomic_DNA"/>
</dbReference>
<organism evidence="3 4">
    <name type="scientific">Pyrus ussuriensis x Pyrus communis</name>
    <dbReference type="NCBI Taxonomy" id="2448454"/>
    <lineage>
        <taxon>Eukaryota</taxon>
        <taxon>Viridiplantae</taxon>
        <taxon>Streptophyta</taxon>
        <taxon>Embryophyta</taxon>
        <taxon>Tracheophyta</taxon>
        <taxon>Spermatophyta</taxon>
        <taxon>Magnoliopsida</taxon>
        <taxon>eudicotyledons</taxon>
        <taxon>Gunneridae</taxon>
        <taxon>Pentapetalae</taxon>
        <taxon>rosids</taxon>
        <taxon>fabids</taxon>
        <taxon>Rosales</taxon>
        <taxon>Rosaceae</taxon>
        <taxon>Amygdaloideae</taxon>
        <taxon>Maleae</taxon>
        <taxon>Pyrus</taxon>
    </lineage>
</organism>
<protein>
    <recommendedName>
        <fullName evidence="5">Reverse transcriptase Ty1/copia-type domain-containing protein</fullName>
    </recommendedName>
</protein>
<dbReference type="InterPro" id="IPR002156">
    <property type="entry name" value="RNaseH_domain"/>
</dbReference>
<feature type="domain" description="Reverse transcriptase zinc-binding" evidence="2">
    <location>
        <begin position="156"/>
        <end position="209"/>
    </location>
</feature>
<evidence type="ECO:0000259" key="2">
    <source>
        <dbReference type="Pfam" id="PF13966"/>
    </source>
</evidence>
<evidence type="ECO:0000313" key="3">
    <source>
        <dbReference type="EMBL" id="KAB2615058.1"/>
    </source>
</evidence>
<evidence type="ECO:0008006" key="5">
    <source>
        <dbReference type="Google" id="ProtNLM"/>
    </source>
</evidence>
<dbReference type="Pfam" id="PF13966">
    <property type="entry name" value="zf-RVT"/>
    <property type="match status" value="1"/>
</dbReference>
<keyword evidence="4" id="KW-1185">Reference proteome</keyword>
<evidence type="ECO:0000313" key="4">
    <source>
        <dbReference type="Proteomes" id="UP000327157"/>
    </source>
</evidence>
<gene>
    <name evidence="3" type="ORF">D8674_021646</name>
</gene>
<reference evidence="4" key="2">
    <citation type="submission" date="2019-10" db="EMBL/GenBank/DDBJ databases">
        <title>A de novo genome assembly of a pear dwarfing rootstock.</title>
        <authorList>
            <person name="Wang F."/>
            <person name="Wang J."/>
            <person name="Li S."/>
            <person name="Zhang Y."/>
            <person name="Fang M."/>
            <person name="Ma L."/>
            <person name="Zhao Y."/>
            <person name="Jiang S."/>
        </authorList>
    </citation>
    <scope>NUCLEOTIDE SEQUENCE [LARGE SCALE GENOMIC DNA]</scope>
</reference>
<comment type="caution">
    <text evidence="3">The sequence shown here is derived from an EMBL/GenBank/DDBJ whole genome shotgun (WGS) entry which is preliminary data.</text>
</comment>
<proteinExistence type="predicted"/>
<dbReference type="InterPro" id="IPR044730">
    <property type="entry name" value="RNase_H-like_dom_plant"/>
</dbReference>
<reference evidence="3 4" key="3">
    <citation type="submission" date="2019-11" db="EMBL/GenBank/DDBJ databases">
        <title>A de novo genome assembly of a pear dwarfing rootstock.</title>
        <authorList>
            <person name="Wang F."/>
            <person name="Wang J."/>
            <person name="Li S."/>
            <person name="Zhang Y."/>
            <person name="Fang M."/>
            <person name="Ma L."/>
            <person name="Zhao Y."/>
            <person name="Jiang S."/>
        </authorList>
    </citation>
    <scope>NUCLEOTIDE SEQUENCE [LARGE SCALE GENOMIC DNA]</scope>
    <source>
        <strain evidence="3">S2</strain>
        <tissue evidence="3">Leaf</tissue>
    </source>
</reference>
<dbReference type="PANTHER" id="PTHR47074:SF48">
    <property type="entry name" value="POLYNUCLEOTIDYL TRANSFERASE, RIBONUCLEASE H-LIKE SUPERFAMILY PROTEIN"/>
    <property type="match status" value="1"/>
</dbReference>
<dbReference type="GO" id="GO:0003676">
    <property type="term" value="F:nucleic acid binding"/>
    <property type="evidence" value="ECO:0007669"/>
    <property type="project" value="InterPro"/>
</dbReference>
<dbReference type="PANTHER" id="PTHR47074">
    <property type="entry name" value="BNAC02G40300D PROTEIN"/>
    <property type="match status" value="1"/>
</dbReference>
<feature type="domain" description="RNase H type-1" evidence="1">
    <location>
        <begin position="255"/>
        <end position="358"/>
    </location>
</feature>
<dbReference type="InterPro" id="IPR052929">
    <property type="entry name" value="RNase_H-like_EbsB-rel"/>
</dbReference>
<dbReference type="AlphaFoldDB" id="A0A5N5GI61"/>
<dbReference type="Pfam" id="PF13456">
    <property type="entry name" value="RVT_3"/>
    <property type="match status" value="1"/>
</dbReference>